<accession>A0A8J7DNA8</accession>
<dbReference type="InterPro" id="IPR011991">
    <property type="entry name" value="ArsR-like_HTH"/>
</dbReference>
<dbReference type="PANTHER" id="PTHR33204:SF33">
    <property type="entry name" value="TRANSCRIPTIONAL REGULATOR, MARR FAMILY"/>
    <property type="match status" value="1"/>
</dbReference>
<keyword evidence="2" id="KW-0238">DNA-binding</keyword>
<dbReference type="Gene3D" id="1.10.10.10">
    <property type="entry name" value="Winged helix-like DNA-binding domain superfamily/Winged helix DNA-binding domain"/>
    <property type="match status" value="1"/>
</dbReference>
<organism evidence="5 6">
    <name type="scientific">Vasconcelosia minhoensis LEGE 07310</name>
    <dbReference type="NCBI Taxonomy" id="915328"/>
    <lineage>
        <taxon>Bacteria</taxon>
        <taxon>Bacillati</taxon>
        <taxon>Cyanobacteriota</taxon>
        <taxon>Cyanophyceae</taxon>
        <taxon>Nodosilineales</taxon>
        <taxon>Cymatolegaceae</taxon>
        <taxon>Vasconcelosia</taxon>
        <taxon>Vasconcelosia minhoensis</taxon>
    </lineage>
</organism>
<proteinExistence type="predicted"/>
<dbReference type="EMBL" id="JADEXG010000023">
    <property type="protein sequence ID" value="MBE9077870.1"/>
    <property type="molecule type" value="Genomic_DNA"/>
</dbReference>
<keyword evidence="1" id="KW-0805">Transcription regulation</keyword>
<evidence type="ECO:0000256" key="3">
    <source>
        <dbReference type="ARBA" id="ARBA00023163"/>
    </source>
</evidence>
<dbReference type="PANTHER" id="PTHR33204">
    <property type="entry name" value="TRANSCRIPTIONAL REGULATOR, MARR FAMILY"/>
    <property type="match status" value="1"/>
</dbReference>
<dbReference type="AlphaFoldDB" id="A0A8J7DNA8"/>
<reference evidence="5" key="1">
    <citation type="submission" date="2020-10" db="EMBL/GenBank/DDBJ databases">
        <authorList>
            <person name="Castelo-Branco R."/>
            <person name="Eusebio N."/>
            <person name="Adriana R."/>
            <person name="Vieira A."/>
            <person name="Brugerolle De Fraissinette N."/>
            <person name="Rezende De Castro R."/>
            <person name="Schneider M.P."/>
            <person name="Vasconcelos V."/>
            <person name="Leao P.N."/>
        </authorList>
    </citation>
    <scope>NUCLEOTIDE SEQUENCE</scope>
    <source>
        <strain evidence="5">LEGE 07310</strain>
    </source>
</reference>
<dbReference type="InterPro" id="IPR002577">
    <property type="entry name" value="HTH_HxlR"/>
</dbReference>
<feature type="domain" description="HTH hxlR-type" evidence="4">
    <location>
        <begin position="12"/>
        <end position="110"/>
    </location>
</feature>
<dbReference type="CDD" id="cd00090">
    <property type="entry name" value="HTH_ARSR"/>
    <property type="match status" value="1"/>
</dbReference>
<keyword evidence="3" id="KW-0804">Transcription</keyword>
<dbReference type="InterPro" id="IPR036390">
    <property type="entry name" value="WH_DNA-bd_sf"/>
</dbReference>
<evidence type="ECO:0000259" key="4">
    <source>
        <dbReference type="PROSITE" id="PS51118"/>
    </source>
</evidence>
<dbReference type="PROSITE" id="PS51118">
    <property type="entry name" value="HTH_HXLR"/>
    <property type="match status" value="1"/>
</dbReference>
<evidence type="ECO:0000313" key="5">
    <source>
        <dbReference type="EMBL" id="MBE9077870.1"/>
    </source>
</evidence>
<dbReference type="Pfam" id="PF01638">
    <property type="entry name" value="HxlR"/>
    <property type="match status" value="1"/>
</dbReference>
<keyword evidence="6" id="KW-1185">Reference proteome</keyword>
<dbReference type="SUPFAM" id="SSF46785">
    <property type="entry name" value="Winged helix' DNA-binding domain"/>
    <property type="match status" value="1"/>
</dbReference>
<dbReference type="GO" id="GO:0003677">
    <property type="term" value="F:DNA binding"/>
    <property type="evidence" value="ECO:0007669"/>
    <property type="project" value="UniProtKB-KW"/>
</dbReference>
<dbReference type="Proteomes" id="UP000636505">
    <property type="component" value="Unassembled WGS sequence"/>
</dbReference>
<name>A0A8J7DNA8_9CYAN</name>
<gene>
    <name evidence="5" type="ORF">IQ241_11285</name>
</gene>
<dbReference type="RefSeq" id="WP_193907110.1">
    <property type="nucleotide sequence ID" value="NZ_JADEXG010000023.1"/>
</dbReference>
<evidence type="ECO:0000313" key="6">
    <source>
        <dbReference type="Proteomes" id="UP000636505"/>
    </source>
</evidence>
<protein>
    <submittedName>
        <fullName evidence="5">Helix-turn-helix transcriptional regulator</fullName>
    </submittedName>
</protein>
<dbReference type="InterPro" id="IPR036388">
    <property type="entry name" value="WH-like_DNA-bd_sf"/>
</dbReference>
<sequence>MRHVSYDGTKGCYVEAALDAISDKWKGVILYHLLDGPKRFNQLKRTFPELSQRILTRQLRELEGDGVINRKVYPEIPPKVEYSLTDLGELLKPTLESLEDWGLKCVEVTKRSKIVSEKAVEQ</sequence>
<comment type="caution">
    <text evidence="5">The sequence shown here is derived from an EMBL/GenBank/DDBJ whole genome shotgun (WGS) entry which is preliminary data.</text>
</comment>
<evidence type="ECO:0000256" key="1">
    <source>
        <dbReference type="ARBA" id="ARBA00023015"/>
    </source>
</evidence>
<evidence type="ECO:0000256" key="2">
    <source>
        <dbReference type="ARBA" id="ARBA00023125"/>
    </source>
</evidence>